<gene>
    <name evidence="2" type="ORF">MGAL_10B061891</name>
</gene>
<proteinExistence type="predicted"/>
<dbReference type="GO" id="GO:0005615">
    <property type="term" value="C:extracellular space"/>
    <property type="evidence" value="ECO:0007669"/>
    <property type="project" value="TreeGrafter"/>
</dbReference>
<dbReference type="PANTHER" id="PTHR19143:SF458">
    <property type="entry name" value="FIBRINOGEN C-TERMINAL DOMAIN-CONTAINING PROTEIN-RELATED"/>
    <property type="match status" value="1"/>
</dbReference>
<dbReference type="Gene3D" id="3.90.215.10">
    <property type="entry name" value="Gamma Fibrinogen, chain A, domain 1"/>
    <property type="match status" value="1"/>
</dbReference>
<dbReference type="Proteomes" id="UP000596742">
    <property type="component" value="Unassembled WGS sequence"/>
</dbReference>
<protein>
    <recommendedName>
        <fullName evidence="1">Fibrinogen C-terminal domain-containing protein</fullName>
    </recommendedName>
</protein>
<dbReference type="InterPro" id="IPR002181">
    <property type="entry name" value="Fibrinogen_a/b/g_C_dom"/>
</dbReference>
<feature type="domain" description="Fibrinogen C-terminal" evidence="1">
    <location>
        <begin position="131"/>
        <end position="265"/>
    </location>
</feature>
<dbReference type="OrthoDB" id="6275059at2759"/>
<sequence length="398" mass="45338">MQPNLGEIIMFTIWIYGFSCFVLASTTTSNSSKDVEVRLLDNQNAPLVATLDMSKADERIKQFVSDAIEEQIKETVKSKQFLSDALKAIMREQKGNFKSQISDFERNLTDQLTDYINEKVGKINKENEKTGDPKQRPIDCGDVKSNKESGIYKIYPKHSNLGFDVYCDFEVDNTGWTVFQRRINGKTDFYRGWETYENGFGDLEEEFWLGNQKIHTITKQGNYELRVDISDFDGNKAYARYVTFSVGDATTNYILTVSGYSGNAGELEFIKTEKQIKTNDPNGLPGTAMEATLLNSTSPSGKPSTPKHKIENIDYQFYSIDLHKFMIIQLFFGPWESSQLCINFDRSLPKKFISIHEKQTSKAVTHPSVRRNPAWFRGSTAWLPTALDSAAWLPNELN</sequence>
<dbReference type="SUPFAM" id="SSF56496">
    <property type="entry name" value="Fibrinogen C-terminal domain-like"/>
    <property type="match status" value="1"/>
</dbReference>
<name>A0A8B6GDV0_MYTGA</name>
<dbReference type="CDD" id="cd00087">
    <property type="entry name" value="FReD"/>
    <property type="match status" value="1"/>
</dbReference>
<evidence type="ECO:0000313" key="2">
    <source>
        <dbReference type="EMBL" id="VDI62565.1"/>
    </source>
</evidence>
<evidence type="ECO:0000313" key="3">
    <source>
        <dbReference type="Proteomes" id="UP000596742"/>
    </source>
</evidence>
<keyword evidence="3" id="KW-1185">Reference proteome</keyword>
<dbReference type="EMBL" id="UYJE01008278">
    <property type="protein sequence ID" value="VDI62565.1"/>
    <property type="molecule type" value="Genomic_DNA"/>
</dbReference>
<reference evidence="2" key="1">
    <citation type="submission" date="2018-11" db="EMBL/GenBank/DDBJ databases">
        <authorList>
            <person name="Alioto T."/>
            <person name="Alioto T."/>
        </authorList>
    </citation>
    <scope>NUCLEOTIDE SEQUENCE</scope>
</reference>
<dbReference type="InterPro" id="IPR036056">
    <property type="entry name" value="Fibrinogen-like_C"/>
</dbReference>
<accession>A0A8B6GDV0</accession>
<dbReference type="PROSITE" id="PS51406">
    <property type="entry name" value="FIBRINOGEN_C_2"/>
    <property type="match status" value="1"/>
</dbReference>
<dbReference type="PANTHER" id="PTHR19143">
    <property type="entry name" value="FIBRINOGEN/TENASCIN/ANGIOPOEITIN"/>
    <property type="match status" value="1"/>
</dbReference>
<dbReference type="SMART" id="SM00186">
    <property type="entry name" value="FBG"/>
    <property type="match status" value="1"/>
</dbReference>
<dbReference type="AlphaFoldDB" id="A0A8B6GDV0"/>
<comment type="caution">
    <text evidence="2">The sequence shown here is derived from an EMBL/GenBank/DDBJ whole genome shotgun (WGS) entry which is preliminary data.</text>
</comment>
<dbReference type="InterPro" id="IPR014716">
    <property type="entry name" value="Fibrinogen_a/b/g_C_1"/>
</dbReference>
<evidence type="ECO:0000259" key="1">
    <source>
        <dbReference type="PROSITE" id="PS51406"/>
    </source>
</evidence>
<organism evidence="2 3">
    <name type="scientific">Mytilus galloprovincialis</name>
    <name type="common">Mediterranean mussel</name>
    <dbReference type="NCBI Taxonomy" id="29158"/>
    <lineage>
        <taxon>Eukaryota</taxon>
        <taxon>Metazoa</taxon>
        <taxon>Spiralia</taxon>
        <taxon>Lophotrochozoa</taxon>
        <taxon>Mollusca</taxon>
        <taxon>Bivalvia</taxon>
        <taxon>Autobranchia</taxon>
        <taxon>Pteriomorphia</taxon>
        <taxon>Mytilida</taxon>
        <taxon>Mytiloidea</taxon>
        <taxon>Mytilidae</taxon>
        <taxon>Mytilinae</taxon>
        <taxon>Mytilus</taxon>
    </lineage>
</organism>
<dbReference type="Pfam" id="PF00147">
    <property type="entry name" value="Fibrinogen_C"/>
    <property type="match status" value="1"/>
</dbReference>
<dbReference type="InterPro" id="IPR050373">
    <property type="entry name" value="Fibrinogen_C-term_domain"/>
</dbReference>